<dbReference type="Pfam" id="PF14572">
    <property type="entry name" value="Pribosyl_synth"/>
    <property type="match status" value="1"/>
</dbReference>
<feature type="domain" description="Ribose-phosphate pyrophosphokinase N-terminal" evidence="8">
    <location>
        <begin position="6"/>
        <end position="115"/>
    </location>
</feature>
<dbReference type="InterPro" id="IPR005946">
    <property type="entry name" value="Rib-P_diPkinase"/>
</dbReference>
<keyword evidence="2 9" id="KW-0808">Transferase</keyword>
<dbReference type="CDD" id="cd06223">
    <property type="entry name" value="PRTases_typeI"/>
    <property type="match status" value="1"/>
</dbReference>
<sequence length="303" mass="33782">MNKKIVFSTQAYCYLRDQVLNVGDFDKGEIEVMKFPDGERYQRILTDVYERDVVLIGGTISDSDTLEIYDLAYALIKYGAKSIFIVFPYFGYSTMERAIKKGEVVTAKSRAVMFSSLPRTSQGNHFMFFDLHSEGIPHYFEGQVLINHVYCKSIITRVAQELASKDFVMACTDAGRAKWVESLANDMGVNAAFVFKRRVSGDQTEVTSISADVDGKDVVIYDDMIRTGGSLISAAKAYKSAGANKIFTITTHGLFTNDALQKIQDSGVIEKVIATDTHINSYSLQSDILRVETVANLIVEELK</sequence>
<organism evidence="9 10">
    <name type="scientific">Belliella calami</name>
    <dbReference type="NCBI Taxonomy" id="2923436"/>
    <lineage>
        <taxon>Bacteria</taxon>
        <taxon>Pseudomonadati</taxon>
        <taxon>Bacteroidota</taxon>
        <taxon>Cytophagia</taxon>
        <taxon>Cytophagales</taxon>
        <taxon>Cyclobacteriaceae</taxon>
        <taxon>Belliella</taxon>
    </lineage>
</organism>
<keyword evidence="10" id="KW-1185">Reference proteome</keyword>
<dbReference type="PANTHER" id="PTHR10210:SF32">
    <property type="entry name" value="RIBOSE-PHOSPHATE PYROPHOSPHOKINASE 2"/>
    <property type="match status" value="1"/>
</dbReference>
<keyword evidence="5" id="KW-0418">Kinase</keyword>
<keyword evidence="3" id="KW-0545">Nucleotide biosynthesis</keyword>
<name>A0ABS9UN20_9BACT</name>
<comment type="caution">
    <text evidence="9">The sequence shown here is derived from an EMBL/GenBank/DDBJ whole genome shotgun (WGS) entry which is preliminary data.</text>
</comment>
<dbReference type="Proteomes" id="UP001165488">
    <property type="component" value="Unassembled WGS sequence"/>
</dbReference>
<evidence type="ECO:0000256" key="3">
    <source>
        <dbReference type="ARBA" id="ARBA00022727"/>
    </source>
</evidence>
<dbReference type="SUPFAM" id="SSF53271">
    <property type="entry name" value="PRTase-like"/>
    <property type="match status" value="2"/>
</dbReference>
<dbReference type="InterPro" id="IPR000836">
    <property type="entry name" value="PRTase_dom"/>
</dbReference>
<reference evidence="9" key="1">
    <citation type="submission" date="2022-03" db="EMBL/GenBank/DDBJ databases">
        <title>De novo assembled genomes of Belliella spp. (Cyclobacteriaceae) strains.</title>
        <authorList>
            <person name="Szabo A."/>
            <person name="Korponai K."/>
            <person name="Felfoldi T."/>
        </authorList>
    </citation>
    <scope>NUCLEOTIDE SEQUENCE</scope>
    <source>
        <strain evidence="9">DSM 107340</strain>
    </source>
</reference>
<keyword evidence="4" id="KW-0547">Nucleotide-binding</keyword>
<evidence type="ECO:0000256" key="7">
    <source>
        <dbReference type="ARBA" id="ARBA00049535"/>
    </source>
</evidence>
<evidence type="ECO:0000256" key="5">
    <source>
        <dbReference type="ARBA" id="ARBA00022777"/>
    </source>
</evidence>
<protein>
    <recommendedName>
        <fullName evidence="1">ribose-phosphate diphosphokinase</fullName>
        <ecNumber evidence="1">2.7.6.1</ecNumber>
    </recommendedName>
</protein>
<dbReference type="EC" id="2.7.6.1" evidence="1"/>
<evidence type="ECO:0000256" key="6">
    <source>
        <dbReference type="ARBA" id="ARBA00022840"/>
    </source>
</evidence>
<evidence type="ECO:0000256" key="2">
    <source>
        <dbReference type="ARBA" id="ARBA00022679"/>
    </source>
</evidence>
<evidence type="ECO:0000256" key="1">
    <source>
        <dbReference type="ARBA" id="ARBA00013247"/>
    </source>
</evidence>
<dbReference type="EMBL" id="JAKZGS010000005">
    <property type="protein sequence ID" value="MCH7398014.1"/>
    <property type="molecule type" value="Genomic_DNA"/>
</dbReference>
<dbReference type="RefSeq" id="WP_241274528.1">
    <property type="nucleotide sequence ID" value="NZ_JAKZGS010000005.1"/>
</dbReference>
<dbReference type="SMART" id="SM01400">
    <property type="entry name" value="Pribosyltran_N"/>
    <property type="match status" value="1"/>
</dbReference>
<comment type="catalytic activity">
    <reaction evidence="7">
        <text>D-ribose 5-phosphate + ATP = 5-phospho-alpha-D-ribose 1-diphosphate + AMP + H(+)</text>
        <dbReference type="Rhea" id="RHEA:15609"/>
        <dbReference type="ChEBI" id="CHEBI:15378"/>
        <dbReference type="ChEBI" id="CHEBI:30616"/>
        <dbReference type="ChEBI" id="CHEBI:58017"/>
        <dbReference type="ChEBI" id="CHEBI:78346"/>
        <dbReference type="ChEBI" id="CHEBI:456215"/>
        <dbReference type="EC" id="2.7.6.1"/>
    </reaction>
</comment>
<dbReference type="PANTHER" id="PTHR10210">
    <property type="entry name" value="RIBOSE-PHOSPHATE DIPHOSPHOKINASE FAMILY MEMBER"/>
    <property type="match status" value="1"/>
</dbReference>
<dbReference type="GO" id="GO:0004749">
    <property type="term" value="F:ribose phosphate diphosphokinase activity"/>
    <property type="evidence" value="ECO:0007669"/>
    <property type="project" value="UniProtKB-EC"/>
</dbReference>
<dbReference type="InterPro" id="IPR029057">
    <property type="entry name" value="PRTase-like"/>
</dbReference>
<evidence type="ECO:0000313" key="9">
    <source>
        <dbReference type="EMBL" id="MCH7398014.1"/>
    </source>
</evidence>
<dbReference type="Pfam" id="PF13793">
    <property type="entry name" value="Pribosyltran_N"/>
    <property type="match status" value="1"/>
</dbReference>
<dbReference type="Gene3D" id="3.40.50.2020">
    <property type="match status" value="2"/>
</dbReference>
<evidence type="ECO:0000256" key="4">
    <source>
        <dbReference type="ARBA" id="ARBA00022741"/>
    </source>
</evidence>
<dbReference type="NCBIfam" id="TIGR01251">
    <property type="entry name" value="ribP_PPkin"/>
    <property type="match status" value="1"/>
</dbReference>
<dbReference type="InterPro" id="IPR029099">
    <property type="entry name" value="Pribosyltran_N"/>
</dbReference>
<keyword evidence="6" id="KW-0067">ATP-binding</keyword>
<proteinExistence type="predicted"/>
<evidence type="ECO:0000313" key="10">
    <source>
        <dbReference type="Proteomes" id="UP001165488"/>
    </source>
</evidence>
<evidence type="ECO:0000259" key="8">
    <source>
        <dbReference type="Pfam" id="PF13793"/>
    </source>
</evidence>
<accession>A0ABS9UN20</accession>
<gene>
    <name evidence="9" type="primary">prs</name>
    <name evidence="9" type="ORF">MM236_08435</name>
</gene>